<evidence type="ECO:0000313" key="3">
    <source>
        <dbReference type="EMBL" id="KKM26718.1"/>
    </source>
</evidence>
<feature type="domain" description="Homing endonuclease LAGLIDADG" evidence="2">
    <location>
        <begin position="16"/>
        <end position="166"/>
    </location>
</feature>
<comment type="caution">
    <text evidence="3">The sequence shown here is derived from an EMBL/GenBank/DDBJ whole genome shotgun (WGS) entry which is preliminary data.</text>
</comment>
<dbReference type="SUPFAM" id="SSF55608">
    <property type="entry name" value="Homing endonucleases"/>
    <property type="match status" value="1"/>
</dbReference>
<reference evidence="3" key="1">
    <citation type="journal article" date="2015" name="Nature">
        <title>Complex archaea that bridge the gap between prokaryotes and eukaryotes.</title>
        <authorList>
            <person name="Spang A."/>
            <person name="Saw J.H."/>
            <person name="Jorgensen S.L."/>
            <person name="Zaremba-Niedzwiedzka K."/>
            <person name="Martijn J."/>
            <person name="Lind A.E."/>
            <person name="van Eijk R."/>
            <person name="Schleper C."/>
            <person name="Guy L."/>
            <person name="Ettema T.J."/>
        </authorList>
    </citation>
    <scope>NUCLEOTIDE SEQUENCE</scope>
</reference>
<evidence type="ECO:0000256" key="1">
    <source>
        <dbReference type="SAM" id="MobiDB-lite"/>
    </source>
</evidence>
<proteinExistence type="predicted"/>
<dbReference type="AlphaFoldDB" id="A0A0F9KXA0"/>
<evidence type="ECO:0000259" key="2">
    <source>
        <dbReference type="Pfam" id="PF03161"/>
    </source>
</evidence>
<dbReference type="GO" id="GO:0004519">
    <property type="term" value="F:endonuclease activity"/>
    <property type="evidence" value="ECO:0007669"/>
    <property type="project" value="InterPro"/>
</dbReference>
<feature type="region of interest" description="Disordered" evidence="1">
    <location>
        <begin position="211"/>
        <end position="247"/>
    </location>
</feature>
<sequence length="247" mass="28440">MKLSKGKNMLQNEAMEVFDGTMLGDSSLKHSGGSAFIDTTRSGEQYMSYLTQLRDTLILLGMEFCTDHPKSSEQVSKGKPYTYCCLSSHTSSFLLEQRHRWYPGGKKIVPNDVRITPLSMAYEFMDDGSTSWLQGNNVTLSLSTNSFTREEVYRLRDSIAAKFGVYFYPLNNHGWMLFLRKTDEVNLFLDQIEEYILSCYEYKVKRPWYKGTQDGHESEESIRDIDEAEESMQKEISNLRRKLGGNS</sequence>
<dbReference type="Gene3D" id="3.10.28.10">
    <property type="entry name" value="Homing endonucleases"/>
    <property type="match status" value="1"/>
</dbReference>
<dbReference type="EMBL" id="LAZR01012461">
    <property type="protein sequence ID" value="KKM26718.1"/>
    <property type="molecule type" value="Genomic_DNA"/>
</dbReference>
<dbReference type="InterPro" id="IPR027434">
    <property type="entry name" value="Homing_endonucl"/>
</dbReference>
<feature type="compositionally biased region" description="Basic and acidic residues" evidence="1">
    <location>
        <begin position="213"/>
        <end position="225"/>
    </location>
</feature>
<gene>
    <name evidence="3" type="ORF">LCGC14_1581910</name>
</gene>
<dbReference type="InterPro" id="IPR004860">
    <property type="entry name" value="LAGLIDADG_dom"/>
</dbReference>
<name>A0A0F9KXA0_9ZZZZ</name>
<protein>
    <recommendedName>
        <fullName evidence="2">Homing endonuclease LAGLIDADG domain-containing protein</fullName>
    </recommendedName>
</protein>
<organism evidence="3">
    <name type="scientific">marine sediment metagenome</name>
    <dbReference type="NCBI Taxonomy" id="412755"/>
    <lineage>
        <taxon>unclassified sequences</taxon>
        <taxon>metagenomes</taxon>
        <taxon>ecological metagenomes</taxon>
    </lineage>
</organism>
<dbReference type="Pfam" id="PF03161">
    <property type="entry name" value="LAGLIDADG_2"/>
    <property type="match status" value="1"/>
</dbReference>
<accession>A0A0F9KXA0</accession>